<evidence type="ECO:0000256" key="1">
    <source>
        <dbReference type="SAM" id="MobiDB-lite"/>
    </source>
</evidence>
<accession>A0A3N6QAJ5</accession>
<reference evidence="3" key="1">
    <citation type="submission" date="2019-12" db="EMBL/GenBank/DDBJ databases">
        <title>Genome sequencing and annotation of Brassica cretica.</title>
        <authorList>
            <person name="Studholme D.J."/>
            <person name="Sarris P.F."/>
        </authorList>
    </citation>
    <scope>NUCLEOTIDE SEQUENCE</scope>
    <source>
        <strain evidence="2">PFS-001/15</strain>
        <strain evidence="3">PFS-102/07</strain>
        <tissue evidence="3">Leaf</tissue>
    </source>
</reference>
<proteinExistence type="predicted"/>
<feature type="region of interest" description="Disordered" evidence="1">
    <location>
        <begin position="1"/>
        <end position="33"/>
    </location>
</feature>
<feature type="compositionally biased region" description="Acidic residues" evidence="1">
    <location>
        <begin position="11"/>
        <end position="23"/>
    </location>
</feature>
<comment type="caution">
    <text evidence="3">The sequence shown here is derived from an EMBL/GenBank/DDBJ whole genome shotgun (WGS) entry which is preliminary data.</text>
</comment>
<gene>
    <name evidence="2" type="ORF">F2Q68_00021487</name>
    <name evidence="3" type="ORF">F2Q70_00004648</name>
</gene>
<feature type="region of interest" description="Disordered" evidence="1">
    <location>
        <begin position="45"/>
        <end position="92"/>
    </location>
</feature>
<name>A0A3N6QAJ5_BRACR</name>
<sequence>MSTGPDSIVSDQEDGEVESEEVEKELLSGKPDRVSRVEANTHIAKKKAGKTVPSLTCGSSKLGLSKEEANGKHSVRIGETGGSGATKGDTKI</sequence>
<evidence type="ECO:0000313" key="3">
    <source>
        <dbReference type="EMBL" id="KAF2571740.1"/>
    </source>
</evidence>
<protein>
    <submittedName>
        <fullName evidence="3">Uncharacterized protein</fullName>
    </submittedName>
</protein>
<dbReference type="Proteomes" id="UP000712281">
    <property type="component" value="Unassembled WGS sequence"/>
</dbReference>
<evidence type="ECO:0000313" key="2">
    <source>
        <dbReference type="EMBL" id="KAF2537980.1"/>
    </source>
</evidence>
<feature type="compositionally biased region" description="Basic and acidic residues" evidence="1">
    <location>
        <begin position="24"/>
        <end position="33"/>
    </location>
</feature>
<dbReference type="EMBL" id="QGKW02002228">
    <property type="protein sequence ID" value="KAF2537980.1"/>
    <property type="molecule type" value="Genomic_DNA"/>
</dbReference>
<organism evidence="3">
    <name type="scientific">Brassica cretica</name>
    <name type="common">Mustard</name>
    <dbReference type="NCBI Taxonomy" id="69181"/>
    <lineage>
        <taxon>Eukaryota</taxon>
        <taxon>Viridiplantae</taxon>
        <taxon>Streptophyta</taxon>
        <taxon>Embryophyta</taxon>
        <taxon>Tracheophyta</taxon>
        <taxon>Spermatophyta</taxon>
        <taxon>Magnoliopsida</taxon>
        <taxon>eudicotyledons</taxon>
        <taxon>Gunneridae</taxon>
        <taxon>Pentapetalae</taxon>
        <taxon>rosids</taxon>
        <taxon>malvids</taxon>
        <taxon>Brassicales</taxon>
        <taxon>Brassicaceae</taxon>
        <taxon>Brassiceae</taxon>
        <taxon>Brassica</taxon>
    </lineage>
</organism>
<dbReference type="EMBL" id="QGKY02001015">
    <property type="protein sequence ID" value="KAF2571740.1"/>
    <property type="molecule type" value="Genomic_DNA"/>
</dbReference>
<dbReference type="AlphaFoldDB" id="A0A3N6QAJ5"/>